<dbReference type="AlphaFoldDB" id="A0A5J4TWY3"/>
<proteinExistence type="predicted"/>
<gene>
    <name evidence="1" type="ORF">EZS28_041477</name>
</gene>
<dbReference type="Proteomes" id="UP000324800">
    <property type="component" value="Unassembled WGS sequence"/>
</dbReference>
<evidence type="ECO:0000313" key="1">
    <source>
        <dbReference type="EMBL" id="KAA6362996.1"/>
    </source>
</evidence>
<evidence type="ECO:0000313" key="2">
    <source>
        <dbReference type="Proteomes" id="UP000324800"/>
    </source>
</evidence>
<comment type="caution">
    <text evidence="1">The sequence shown here is derived from an EMBL/GenBank/DDBJ whole genome shotgun (WGS) entry which is preliminary data.</text>
</comment>
<feature type="non-terminal residue" evidence="1">
    <location>
        <position position="305"/>
    </location>
</feature>
<organism evidence="1 2">
    <name type="scientific">Streblomastix strix</name>
    <dbReference type="NCBI Taxonomy" id="222440"/>
    <lineage>
        <taxon>Eukaryota</taxon>
        <taxon>Metamonada</taxon>
        <taxon>Preaxostyla</taxon>
        <taxon>Oxymonadida</taxon>
        <taxon>Streblomastigidae</taxon>
        <taxon>Streblomastix</taxon>
    </lineage>
</organism>
<sequence length="305" mass="35128">MLVILNGKAAFIFGLQTGDVFSDNKEVDEKKKKRIRSSDDFCSCSTPLYNQQQQIRTIYPYHYEVNEVRNAQDFFLGTYYSTISAVQLSQTTDDSKSFNNFFNLKIVPNNDQDKSQQFHKLNVSSDHNVFMSPAMQILDMNNIAVVADHEVLIYNLMPNSLNPHNWRLFKKLKLTQKKFEKEKRVLLKKYDLQELGYVNEENESEKAKVNQIDDQLSNNKLNHNSQLSFETHPILSLILSVRIPTDDNVTFLLPSSIGLHTLQGGMHGQLMRRFSKLSSIMRQDSDEMSVFAAVTIDNASESREQ</sequence>
<reference evidence="1 2" key="1">
    <citation type="submission" date="2019-03" db="EMBL/GenBank/DDBJ databases">
        <title>Single cell metagenomics reveals metabolic interactions within the superorganism composed of flagellate Streblomastix strix and complex community of Bacteroidetes bacteria on its surface.</title>
        <authorList>
            <person name="Treitli S.C."/>
            <person name="Kolisko M."/>
            <person name="Husnik F."/>
            <person name="Keeling P."/>
            <person name="Hampl V."/>
        </authorList>
    </citation>
    <scope>NUCLEOTIDE SEQUENCE [LARGE SCALE GENOMIC DNA]</scope>
    <source>
        <strain evidence="1">ST1C</strain>
    </source>
</reference>
<name>A0A5J4TWY3_9EUKA</name>
<dbReference type="EMBL" id="SNRW01023453">
    <property type="protein sequence ID" value="KAA6362996.1"/>
    <property type="molecule type" value="Genomic_DNA"/>
</dbReference>
<accession>A0A5J4TWY3</accession>
<protein>
    <submittedName>
        <fullName evidence="1">Uncharacterized protein</fullName>
    </submittedName>
</protein>